<organism evidence="1 2">
    <name type="scientific">Clostridium weizhouense</name>
    <dbReference type="NCBI Taxonomy" id="2859781"/>
    <lineage>
        <taxon>Bacteria</taxon>
        <taxon>Bacillati</taxon>
        <taxon>Bacillota</taxon>
        <taxon>Clostridia</taxon>
        <taxon>Eubacteriales</taxon>
        <taxon>Clostridiaceae</taxon>
        <taxon>Clostridium</taxon>
    </lineage>
</organism>
<sequence length="131" mass="15126">MFEPILVVNDKKDTLVETINADNIIKVLISVNPVYSWLEDNICSISYKLLKGFVTNIIPLRNAGKEYFKVIVNKRVGFKGELWKLYNRLDKDNREGNLKIKSYFELMGLGYDGEFLGGRCPIDDIIKYLDN</sequence>
<dbReference type="Proteomes" id="UP001519921">
    <property type="component" value="Unassembled WGS sequence"/>
</dbReference>
<keyword evidence="2" id="KW-1185">Reference proteome</keyword>
<name>A0ABS7ARP5_9CLOT</name>
<dbReference type="EMBL" id="JAHXPT010000013">
    <property type="protein sequence ID" value="MBW6411340.1"/>
    <property type="molecule type" value="Genomic_DNA"/>
</dbReference>
<protein>
    <submittedName>
        <fullName evidence="1">Uncharacterized protein</fullName>
    </submittedName>
</protein>
<evidence type="ECO:0000313" key="1">
    <source>
        <dbReference type="EMBL" id="MBW6411340.1"/>
    </source>
</evidence>
<reference evidence="1 2" key="1">
    <citation type="submission" date="2021-07" db="EMBL/GenBank/DDBJ databases">
        <title>Clostridium weizhouense sp. nov., an anaerobic bacterium isolated from activated sludge of Petroleum wastewater.</title>
        <authorList>
            <person name="Li Q."/>
        </authorList>
    </citation>
    <scope>NUCLEOTIDE SEQUENCE [LARGE SCALE GENOMIC DNA]</scope>
    <source>
        <strain evidence="1 2">YB-6</strain>
    </source>
</reference>
<gene>
    <name evidence="1" type="ORF">KYD98_14695</name>
</gene>
<proteinExistence type="predicted"/>
<dbReference type="RefSeq" id="WP_219780808.1">
    <property type="nucleotide sequence ID" value="NZ_JAHXPT010000013.1"/>
</dbReference>
<evidence type="ECO:0000313" key="2">
    <source>
        <dbReference type="Proteomes" id="UP001519921"/>
    </source>
</evidence>
<accession>A0ABS7ARP5</accession>
<comment type="caution">
    <text evidence="1">The sequence shown here is derived from an EMBL/GenBank/DDBJ whole genome shotgun (WGS) entry which is preliminary data.</text>
</comment>